<evidence type="ECO:0000256" key="1">
    <source>
        <dbReference type="SAM" id="MobiDB-lite"/>
    </source>
</evidence>
<proteinExistence type="predicted"/>
<name>A0AAU9FYM2_DROMD</name>
<evidence type="ECO:0000313" key="3">
    <source>
        <dbReference type="EMBL" id="BFG00706.1"/>
    </source>
</evidence>
<organism evidence="2 4">
    <name type="scientific">Drosophila madeirensis</name>
    <name type="common">Fruit fly</name>
    <dbReference type="NCBI Taxonomy" id="30013"/>
    <lineage>
        <taxon>Eukaryota</taxon>
        <taxon>Metazoa</taxon>
        <taxon>Ecdysozoa</taxon>
        <taxon>Arthropoda</taxon>
        <taxon>Hexapoda</taxon>
        <taxon>Insecta</taxon>
        <taxon>Pterygota</taxon>
        <taxon>Neoptera</taxon>
        <taxon>Endopterygota</taxon>
        <taxon>Diptera</taxon>
        <taxon>Brachycera</taxon>
        <taxon>Muscomorpha</taxon>
        <taxon>Ephydroidea</taxon>
        <taxon>Drosophilidae</taxon>
        <taxon>Drosophila</taxon>
        <taxon>Sophophora</taxon>
    </lineage>
</organism>
<sequence length="158" mass="17719">MKKQILCVLRELGALSRSDILLVVVAKENLKHSKVEAISKIIDWSLEQGVQSGELQLDSTGMYSIGKELERKVSKETKRPAPAKATKKTTGKAETLQPLQPVKTKPGEKISKKVSKIPSKKNKLPINRTRRAMGKPKPMQKPTPKKRTQRKVKDEDDN</sequence>
<dbReference type="Proteomes" id="UP001500889">
    <property type="component" value="Chromosome A"/>
</dbReference>
<dbReference type="EMBL" id="AP029266">
    <property type="protein sequence ID" value="BFG00705.1"/>
    <property type="molecule type" value="Genomic_DNA"/>
</dbReference>
<reference evidence="2 4" key="1">
    <citation type="submission" date="2024-02" db="EMBL/GenBank/DDBJ databases">
        <title>A chromosome-level genome assembly of Drosophila madeirensis, a fruit fly species endemic to Madeira island.</title>
        <authorList>
            <person name="Tomihara K."/>
            <person name="Llopart A."/>
            <person name="Yamamoto D."/>
        </authorList>
    </citation>
    <scope>NUCLEOTIDE SEQUENCE [LARGE SCALE GENOMIC DNA]</scope>
    <source>
        <strain evidence="2 4">RF1</strain>
    </source>
</reference>
<feature type="compositionally biased region" description="Basic residues" evidence="1">
    <location>
        <begin position="112"/>
        <end position="134"/>
    </location>
</feature>
<dbReference type="AlphaFoldDB" id="A0AAU9FYM2"/>
<dbReference type="EMBL" id="AP029266">
    <property type="protein sequence ID" value="BFG00706.1"/>
    <property type="molecule type" value="Genomic_DNA"/>
</dbReference>
<feature type="region of interest" description="Disordered" evidence="1">
    <location>
        <begin position="73"/>
        <end position="158"/>
    </location>
</feature>
<accession>A0AAU9FYM2</accession>
<evidence type="ECO:0000313" key="4">
    <source>
        <dbReference type="Proteomes" id="UP001500889"/>
    </source>
</evidence>
<keyword evidence="4" id="KW-1185">Reference proteome</keyword>
<protein>
    <submittedName>
        <fullName evidence="2">Uncharacterized protein</fullName>
    </submittedName>
</protein>
<gene>
    <name evidence="2" type="ORF">DMAD_00634</name>
    <name evidence="3" type="ORF">DMAD_00635</name>
</gene>
<evidence type="ECO:0000313" key="2">
    <source>
        <dbReference type="EMBL" id="BFG00705.1"/>
    </source>
</evidence>